<proteinExistence type="inferred from homology"/>
<feature type="compositionally biased region" description="Polar residues" evidence="16">
    <location>
        <begin position="485"/>
        <end position="494"/>
    </location>
</feature>
<evidence type="ECO:0000313" key="18">
    <source>
        <dbReference type="EMBL" id="CAG07155.1"/>
    </source>
</evidence>
<evidence type="ECO:0000256" key="12">
    <source>
        <dbReference type="ARBA" id="ARBA00023136"/>
    </source>
</evidence>
<evidence type="ECO:0000256" key="3">
    <source>
        <dbReference type="ARBA" id="ARBA00005760"/>
    </source>
</evidence>
<keyword evidence="13" id="KW-0539">Nucleus</keyword>
<dbReference type="GO" id="GO:0070762">
    <property type="term" value="C:nuclear pore transmembrane ring"/>
    <property type="evidence" value="ECO:0007669"/>
    <property type="project" value="TreeGrafter"/>
</dbReference>
<evidence type="ECO:0000256" key="7">
    <source>
        <dbReference type="ARBA" id="ARBA00022816"/>
    </source>
</evidence>
<dbReference type="Pfam" id="PF09531">
    <property type="entry name" value="Ndc1_Nup"/>
    <property type="match status" value="1"/>
</dbReference>
<evidence type="ECO:0000256" key="8">
    <source>
        <dbReference type="ARBA" id="ARBA00022927"/>
    </source>
</evidence>
<evidence type="ECO:0000256" key="2">
    <source>
        <dbReference type="ARBA" id="ARBA00004567"/>
    </source>
</evidence>
<feature type="transmembrane region" description="Helical" evidence="17">
    <location>
        <begin position="104"/>
        <end position="125"/>
    </location>
</feature>
<dbReference type="GO" id="GO:0006999">
    <property type="term" value="P:nuclear pore organization"/>
    <property type="evidence" value="ECO:0007669"/>
    <property type="project" value="TreeGrafter"/>
</dbReference>
<keyword evidence="8" id="KW-0653">Protein transport</keyword>
<evidence type="ECO:0000256" key="4">
    <source>
        <dbReference type="ARBA" id="ARBA00017534"/>
    </source>
</evidence>
<feature type="transmembrane region" description="Helical" evidence="17">
    <location>
        <begin position="203"/>
        <end position="230"/>
    </location>
</feature>
<reference evidence="18" key="2">
    <citation type="submission" date="2004-02" db="EMBL/GenBank/DDBJ databases">
        <authorList>
            <consortium name="Genoscope"/>
            <consortium name="Whitehead Institute Centre for Genome Research"/>
        </authorList>
    </citation>
    <scope>NUCLEOTIDE SEQUENCE</scope>
</reference>
<dbReference type="PANTHER" id="PTHR13269:SF6">
    <property type="entry name" value="NUCLEOPORIN NDC1"/>
    <property type="match status" value="1"/>
</dbReference>
<feature type="non-terminal residue" evidence="18">
    <location>
        <position position="1"/>
    </location>
</feature>
<feature type="non-terminal residue" evidence="18">
    <location>
        <position position="734"/>
    </location>
</feature>
<feature type="transmembrane region" description="Helical" evidence="17">
    <location>
        <begin position="161"/>
        <end position="182"/>
    </location>
</feature>
<feature type="transmembrane region" description="Helical" evidence="17">
    <location>
        <begin position="12"/>
        <end position="35"/>
    </location>
</feature>
<dbReference type="GO" id="GO:0051028">
    <property type="term" value="P:mRNA transport"/>
    <property type="evidence" value="ECO:0007669"/>
    <property type="project" value="UniProtKB-KW"/>
</dbReference>
<comment type="similarity">
    <text evidence="3">Belongs to the NDC1 family.</text>
</comment>
<keyword evidence="7" id="KW-0509">mRNA transport</keyword>
<dbReference type="EMBL" id="CAAE01014981">
    <property type="protein sequence ID" value="CAG07155.1"/>
    <property type="molecule type" value="Genomic_DNA"/>
</dbReference>
<evidence type="ECO:0000256" key="1">
    <source>
        <dbReference type="ARBA" id="ARBA00004232"/>
    </source>
</evidence>
<feature type="transmembrane region" description="Helical" evidence="17">
    <location>
        <begin position="532"/>
        <end position="559"/>
    </location>
</feature>
<dbReference type="GO" id="GO:0030674">
    <property type="term" value="F:protein-macromolecule adaptor activity"/>
    <property type="evidence" value="ECO:0007669"/>
    <property type="project" value="TreeGrafter"/>
</dbReference>
<feature type="transmembrane region" description="Helical" evidence="17">
    <location>
        <begin position="268"/>
        <end position="290"/>
    </location>
</feature>
<name>Q4RWS7_TETNG</name>
<keyword evidence="5" id="KW-0813">Transport</keyword>
<reference evidence="18" key="1">
    <citation type="journal article" date="2004" name="Nature">
        <title>Genome duplication in the teleost fish Tetraodon nigroviridis reveals the early vertebrate proto-karyotype.</title>
        <authorList>
            <person name="Jaillon O."/>
            <person name="Aury J.-M."/>
            <person name="Brunet F."/>
            <person name="Petit J.-L."/>
            <person name="Stange-Thomann N."/>
            <person name="Mauceli E."/>
            <person name="Bouneau L."/>
            <person name="Fischer C."/>
            <person name="Ozouf-Costaz C."/>
            <person name="Bernot A."/>
            <person name="Nicaud S."/>
            <person name="Jaffe D."/>
            <person name="Fisher S."/>
            <person name="Lutfalla G."/>
            <person name="Dossat C."/>
            <person name="Segurens B."/>
            <person name="Dasilva C."/>
            <person name="Salanoubat M."/>
            <person name="Levy M."/>
            <person name="Boudet N."/>
            <person name="Castellano S."/>
            <person name="Anthouard V."/>
            <person name="Jubin C."/>
            <person name="Castelli V."/>
            <person name="Katinka M."/>
            <person name="Vacherie B."/>
            <person name="Biemont C."/>
            <person name="Skalli Z."/>
            <person name="Cattolico L."/>
            <person name="Poulain J."/>
            <person name="De Berardinis V."/>
            <person name="Cruaud C."/>
            <person name="Duprat S."/>
            <person name="Brottier P."/>
            <person name="Coutanceau J.-P."/>
            <person name="Gouzy J."/>
            <person name="Parra G."/>
            <person name="Lardier G."/>
            <person name="Chapple C."/>
            <person name="McKernan K.J."/>
            <person name="McEwan P."/>
            <person name="Bosak S."/>
            <person name="Kellis M."/>
            <person name="Volff J.-N."/>
            <person name="Guigo R."/>
            <person name="Zody M.C."/>
            <person name="Mesirov J."/>
            <person name="Lindblad-Toh K."/>
            <person name="Birren B."/>
            <person name="Nusbaum C."/>
            <person name="Kahn D."/>
            <person name="Robinson-Rechavi M."/>
            <person name="Laudet V."/>
            <person name="Schachter V."/>
            <person name="Quetier F."/>
            <person name="Saurin W."/>
            <person name="Scarpelli C."/>
            <person name="Wincker P."/>
            <person name="Lander E.S."/>
            <person name="Weissenbach J."/>
            <person name="Roest Crollius H."/>
        </authorList>
    </citation>
    <scope>NUCLEOTIDE SEQUENCE [LARGE SCALE GENOMIC DNA]</scope>
</reference>
<evidence type="ECO:0000256" key="15">
    <source>
        <dbReference type="ARBA" id="ARBA00031201"/>
    </source>
</evidence>
<comment type="subcellular location">
    <subcellularLocation>
        <location evidence="1">Nucleus membrane</location>
        <topology evidence="1">Multi-pass membrane protein</topology>
    </subcellularLocation>
    <subcellularLocation>
        <location evidence="2">Nucleus</location>
        <location evidence="2">Nuclear pore complex</location>
    </subcellularLocation>
</comment>
<organism evidence="18">
    <name type="scientific">Tetraodon nigroviridis</name>
    <name type="common">Spotted green pufferfish</name>
    <name type="synonym">Chelonodon nigroviridis</name>
    <dbReference type="NCBI Taxonomy" id="99883"/>
    <lineage>
        <taxon>Eukaryota</taxon>
        <taxon>Metazoa</taxon>
        <taxon>Chordata</taxon>
        <taxon>Craniata</taxon>
        <taxon>Vertebrata</taxon>
        <taxon>Euteleostomi</taxon>
        <taxon>Actinopterygii</taxon>
        <taxon>Neopterygii</taxon>
        <taxon>Teleostei</taxon>
        <taxon>Neoteleostei</taxon>
        <taxon>Acanthomorphata</taxon>
        <taxon>Eupercaria</taxon>
        <taxon>Tetraodontiformes</taxon>
        <taxon>Tetradontoidea</taxon>
        <taxon>Tetraodontidae</taxon>
        <taxon>Tetraodon</taxon>
    </lineage>
</organism>
<dbReference type="GO" id="GO:0031965">
    <property type="term" value="C:nuclear membrane"/>
    <property type="evidence" value="ECO:0007669"/>
    <property type="project" value="UniProtKB-SubCell"/>
</dbReference>
<evidence type="ECO:0000256" key="6">
    <source>
        <dbReference type="ARBA" id="ARBA00022692"/>
    </source>
</evidence>
<keyword evidence="11" id="KW-0906">Nuclear pore complex</keyword>
<evidence type="ECO:0000256" key="5">
    <source>
        <dbReference type="ARBA" id="ARBA00022448"/>
    </source>
</evidence>
<dbReference type="OrthoDB" id="67850at2759"/>
<keyword evidence="12 17" id="KW-0472">Membrane</keyword>
<gene>
    <name evidence="18" type="ORF">GSTENG00027715001</name>
</gene>
<evidence type="ECO:0000256" key="11">
    <source>
        <dbReference type="ARBA" id="ARBA00023132"/>
    </source>
</evidence>
<accession>Q4RWS7</accession>
<comment type="function">
    <text evidence="14">Component of the nuclear pore complex (NPC), which plays a key role in de novo assembly and insertion of NPC in the nuclear envelope. Required for NPC and nuclear envelope assembly, possibly by forming a link between the nuclear envelope membrane and soluble nucleoporins, thereby anchoring the NPC in the membrane.</text>
</comment>
<dbReference type="KEGG" id="tng:GSTEN00027715G001"/>
<feature type="region of interest" description="Disordered" evidence="16">
    <location>
        <begin position="485"/>
        <end position="510"/>
    </location>
</feature>
<feature type="region of interest" description="Disordered" evidence="16">
    <location>
        <begin position="386"/>
        <end position="417"/>
    </location>
</feature>
<evidence type="ECO:0000256" key="17">
    <source>
        <dbReference type="SAM" id="Phobius"/>
    </source>
</evidence>
<dbReference type="InterPro" id="IPR019049">
    <property type="entry name" value="Nucleoporin_prot_Ndc1/Nup"/>
</dbReference>
<feature type="compositionally biased region" description="Low complexity" evidence="16">
    <location>
        <begin position="495"/>
        <end position="510"/>
    </location>
</feature>
<evidence type="ECO:0000256" key="14">
    <source>
        <dbReference type="ARBA" id="ARBA00025441"/>
    </source>
</evidence>
<dbReference type="PANTHER" id="PTHR13269">
    <property type="entry name" value="NUCLEOPORIN NDC1"/>
    <property type="match status" value="1"/>
</dbReference>
<keyword evidence="6 17" id="KW-0812">Transmembrane</keyword>
<evidence type="ECO:0000256" key="16">
    <source>
        <dbReference type="SAM" id="MobiDB-lite"/>
    </source>
</evidence>
<evidence type="ECO:0000256" key="9">
    <source>
        <dbReference type="ARBA" id="ARBA00022989"/>
    </source>
</evidence>
<evidence type="ECO:0000256" key="13">
    <source>
        <dbReference type="ARBA" id="ARBA00023242"/>
    </source>
</evidence>
<dbReference type="GO" id="GO:0015031">
    <property type="term" value="P:protein transport"/>
    <property type="evidence" value="ECO:0007669"/>
    <property type="project" value="UniProtKB-KW"/>
</dbReference>
<keyword evidence="10" id="KW-0811">Translocation</keyword>
<feature type="transmembrane region" description="Helical" evidence="17">
    <location>
        <begin position="571"/>
        <end position="593"/>
    </location>
</feature>
<evidence type="ECO:0000256" key="10">
    <source>
        <dbReference type="ARBA" id="ARBA00023010"/>
    </source>
</evidence>
<keyword evidence="9 17" id="KW-1133">Transmembrane helix</keyword>
<dbReference type="AlphaFoldDB" id="Q4RWS7"/>
<sequence>RITDSFAQVIYWRAAASIAWAVLLLPPFTAAFVLFSKFSLFHPAHTFSECLSFLTSASAMFSLILLCGVMVIHGFLNLEYYTVVPTIACSKIELLGQLLHPRQLVNSLVCCIMGMIVAWCCAITIGSRYDTLGYTCPQSDGILKTDRIFYSDASQMCLNEYHLVLLLGGAFVGLSHSLLGVIHNMNYVSFSTVQQYKYLCVKGSLPMVVTCSVTQALYSVRSFVIVYFFFGYIPKAWICKTLSLQLDNSVHPLDSIAGLLNLSLLYHLWISASFLLFTWHFALLLFRIFVTEVYNFPVQSSFTEDVQQCLAKVLSEKQPVIMKFTALQDLALLSQHSPSRRCEVFSLSQPGGHPHNWNAISKECLSLLADLNQRLVSYHDSVATNGRAKSLSTGSERKTSSETSGTEDPVSPRPPLLMKTPVSVFARTISGTPKSPLTPPFTPDLDTPFISPALRRLTAPAEQCSPWSGTLQSPHAMRRGVKLWSTSTDSQVNGSPPSSSTSVPSPKSEPSKPSLLSQFLLNRKEQVVNKQVFFVTALLNACFHDFKLSVYVTMSFVAARDVLNLTANLAGSLYCVAISNVFFVFVFQVKGFLARRVLIMYLFNKLPEASSQALFADSQAHIWALEGLSYLVQASFSEDQFGVVQTTLPIILSCMLTLQEAVDRHFKLPHASSKPVRSSGSMEDSTHTTLRFALRATLKTAIYRITSTFGDHLKAVQMSAEHRKRLQQFLEYKE</sequence>
<feature type="transmembrane region" description="Helical" evidence="17">
    <location>
        <begin position="55"/>
        <end position="76"/>
    </location>
</feature>
<protein>
    <recommendedName>
        <fullName evidence="4">Nucleoporin NDC1</fullName>
    </recommendedName>
    <alternativeName>
        <fullName evidence="15">Transmembrane protein 48</fullName>
    </alternativeName>
</protein>